<dbReference type="KEGG" id="gpi:GPICK_13075"/>
<protein>
    <recommendedName>
        <fullName evidence="8">Transport permease protein</fullName>
    </recommendedName>
</protein>
<evidence type="ECO:0000256" key="8">
    <source>
        <dbReference type="RuleBase" id="RU361157"/>
    </source>
</evidence>
<feature type="domain" description="ABC transmembrane type-2" evidence="9">
    <location>
        <begin position="133"/>
        <end position="374"/>
    </location>
</feature>
<evidence type="ECO:0000313" key="11">
    <source>
        <dbReference type="Proteomes" id="UP000057609"/>
    </source>
</evidence>
<dbReference type="PANTHER" id="PTHR30294">
    <property type="entry name" value="MEMBRANE COMPONENT OF ABC TRANSPORTER YHHJ-RELATED"/>
    <property type="match status" value="1"/>
</dbReference>
<name>A0A0B5BBL6_9BACT</name>
<comment type="similarity">
    <text evidence="2 8">Belongs to the ABC-2 integral membrane protein family.</text>
</comment>
<feature type="transmembrane region" description="Helical" evidence="8">
    <location>
        <begin position="182"/>
        <end position="205"/>
    </location>
</feature>
<dbReference type="InterPro" id="IPR000412">
    <property type="entry name" value="ABC_2_transport"/>
</dbReference>
<evidence type="ECO:0000259" key="9">
    <source>
        <dbReference type="PROSITE" id="PS51012"/>
    </source>
</evidence>
<dbReference type="GO" id="GO:0140359">
    <property type="term" value="F:ABC-type transporter activity"/>
    <property type="evidence" value="ECO:0007669"/>
    <property type="project" value="InterPro"/>
</dbReference>
<dbReference type="PRINTS" id="PR00164">
    <property type="entry name" value="ABC2TRNSPORT"/>
</dbReference>
<dbReference type="OrthoDB" id="9808686at2"/>
<feature type="transmembrane region" description="Helical" evidence="8">
    <location>
        <begin position="226"/>
        <end position="253"/>
    </location>
</feature>
<keyword evidence="6 8" id="KW-1133">Transmembrane helix</keyword>
<dbReference type="Pfam" id="PF12698">
    <property type="entry name" value="ABC2_membrane_3"/>
    <property type="match status" value="1"/>
</dbReference>
<accession>A0A0B5BBL6</accession>
<evidence type="ECO:0000256" key="2">
    <source>
        <dbReference type="ARBA" id="ARBA00007783"/>
    </source>
</evidence>
<feature type="transmembrane region" description="Helical" evidence="8">
    <location>
        <begin position="21"/>
        <end position="41"/>
    </location>
</feature>
<evidence type="ECO:0000313" key="10">
    <source>
        <dbReference type="EMBL" id="AJE04168.1"/>
    </source>
</evidence>
<keyword evidence="3 8" id="KW-0813">Transport</keyword>
<evidence type="ECO:0000256" key="7">
    <source>
        <dbReference type="ARBA" id="ARBA00023136"/>
    </source>
</evidence>
<dbReference type="Proteomes" id="UP000057609">
    <property type="component" value="Chromosome"/>
</dbReference>
<dbReference type="PANTHER" id="PTHR30294:SF29">
    <property type="entry name" value="MULTIDRUG ABC TRANSPORTER PERMEASE YBHS-RELATED"/>
    <property type="match status" value="1"/>
</dbReference>
<evidence type="ECO:0000256" key="6">
    <source>
        <dbReference type="ARBA" id="ARBA00022989"/>
    </source>
</evidence>
<gene>
    <name evidence="10" type="ORF">GPICK_13075</name>
</gene>
<organism evidence="10 11">
    <name type="scientific">Geobacter pickeringii</name>
    <dbReference type="NCBI Taxonomy" id="345632"/>
    <lineage>
        <taxon>Bacteria</taxon>
        <taxon>Pseudomonadati</taxon>
        <taxon>Thermodesulfobacteriota</taxon>
        <taxon>Desulfuromonadia</taxon>
        <taxon>Geobacterales</taxon>
        <taxon>Geobacteraceae</taxon>
        <taxon>Geobacter</taxon>
    </lineage>
</organism>
<dbReference type="GO" id="GO:0043190">
    <property type="term" value="C:ATP-binding cassette (ABC) transporter complex"/>
    <property type="evidence" value="ECO:0007669"/>
    <property type="project" value="InterPro"/>
</dbReference>
<dbReference type="Gene3D" id="3.40.1710.10">
    <property type="entry name" value="abc type-2 transporter like domain"/>
    <property type="match status" value="1"/>
</dbReference>
<dbReference type="HOGENOM" id="CLU_039483_8_3_7"/>
<dbReference type="AlphaFoldDB" id="A0A0B5BBL6"/>
<dbReference type="InterPro" id="IPR051449">
    <property type="entry name" value="ABC-2_transporter_component"/>
</dbReference>
<feature type="transmembrane region" description="Helical" evidence="8">
    <location>
        <begin position="259"/>
        <end position="282"/>
    </location>
</feature>
<evidence type="ECO:0000256" key="4">
    <source>
        <dbReference type="ARBA" id="ARBA00022475"/>
    </source>
</evidence>
<dbReference type="InterPro" id="IPR013525">
    <property type="entry name" value="ABC2_TM"/>
</dbReference>
<reference evidence="10 11" key="1">
    <citation type="journal article" date="2015" name="Genome Announc.">
        <title>Complete Genome of Geobacter pickeringii G13T, a Metal-Reducing Isolate from Sedimentary Kaolin Deposits.</title>
        <authorList>
            <person name="Badalamenti J.P."/>
            <person name="Bond D.R."/>
        </authorList>
    </citation>
    <scope>NUCLEOTIDE SEQUENCE [LARGE SCALE GENOMIC DNA]</scope>
    <source>
        <strain evidence="10 11">G13</strain>
    </source>
</reference>
<keyword evidence="4 8" id="KW-1003">Cell membrane</keyword>
<proteinExistence type="inferred from homology"/>
<evidence type="ECO:0000256" key="5">
    <source>
        <dbReference type="ARBA" id="ARBA00022692"/>
    </source>
</evidence>
<sequence length="376" mass="42028">MFGRLETMLIKEAIQILRDPKMRFIILVIPAVQITLFGYAVNTDVTHIATAVCDRDNSATSRDLVARLERSGYFDVVRRVEREEEIRALLDRGTVRAAVQVNRGFEEAIRAGRTAPLQIIVDGTDPSTARIVVSYSVKIAERFSDQIRAEHLVRQGGRATEGGRVELESRAWFNDNLESRNFYVPGVIASMVLITTMMLSSMAVVREKEIGTMEQIIVTPIQRWEFIVGKLVPFAIVGYINVIIVTGVALFWFRVPLRGSVALLVGSTALFLMSTLGFGLFISTLSRTQQQAMMSSFMFTFPAMLLSGFAFPIENMPRSIQYATYLNPLRYYLVIVRGIFLKGIGLEILWPQVTALALLGGTILVFAVGRFRKTVG</sequence>
<feature type="transmembrane region" description="Helical" evidence="8">
    <location>
        <begin position="348"/>
        <end position="369"/>
    </location>
</feature>
<dbReference type="EMBL" id="CP009788">
    <property type="protein sequence ID" value="AJE04168.1"/>
    <property type="molecule type" value="Genomic_DNA"/>
</dbReference>
<dbReference type="STRING" id="345632.GPICK_13075"/>
<comment type="subcellular location">
    <subcellularLocation>
        <location evidence="1 8">Cell membrane</location>
        <topology evidence="1 8">Multi-pass membrane protein</topology>
    </subcellularLocation>
</comment>
<keyword evidence="7 8" id="KW-0472">Membrane</keyword>
<dbReference type="RefSeq" id="WP_039743927.1">
    <property type="nucleotide sequence ID" value="NZ_CP009788.1"/>
</dbReference>
<keyword evidence="5 8" id="KW-0812">Transmembrane</keyword>
<dbReference type="InterPro" id="IPR047817">
    <property type="entry name" value="ABC2_TM_bact-type"/>
</dbReference>
<evidence type="ECO:0000256" key="1">
    <source>
        <dbReference type="ARBA" id="ARBA00004651"/>
    </source>
</evidence>
<feature type="transmembrane region" description="Helical" evidence="8">
    <location>
        <begin position="294"/>
        <end position="313"/>
    </location>
</feature>
<evidence type="ECO:0000256" key="3">
    <source>
        <dbReference type="ARBA" id="ARBA00022448"/>
    </source>
</evidence>
<dbReference type="PROSITE" id="PS51012">
    <property type="entry name" value="ABC_TM2"/>
    <property type="match status" value="1"/>
</dbReference>
<keyword evidence="11" id="KW-1185">Reference proteome</keyword>